<sequence length="127" mass="14999">MGNIHGNSKVNFEYMQTCIEYPNSQIIINVLENDLQHCLLYTTIHAKEEEEVINKYIKTDKTKLIVIYGKNCCDEKVIKKHKQLTTYGFKNIKIYFGGLFEWLCLQDIYGKEQFKTFGDEVDILKYK</sequence>
<dbReference type="SUPFAM" id="SSF52821">
    <property type="entry name" value="Rhodanese/Cell cycle control phosphatase"/>
    <property type="match status" value="1"/>
</dbReference>
<evidence type="ECO:0008006" key="2">
    <source>
        <dbReference type="Google" id="ProtNLM"/>
    </source>
</evidence>
<dbReference type="EMBL" id="MN741005">
    <property type="protein sequence ID" value="QHU22277.1"/>
    <property type="molecule type" value="Genomic_DNA"/>
</dbReference>
<dbReference type="InterPro" id="IPR036873">
    <property type="entry name" value="Rhodanese-like_dom_sf"/>
</dbReference>
<proteinExistence type="predicted"/>
<name>A0A6C0L040_9ZZZZ</name>
<accession>A0A6C0L040</accession>
<reference evidence="1" key="1">
    <citation type="journal article" date="2020" name="Nature">
        <title>Giant virus diversity and host interactions through global metagenomics.</title>
        <authorList>
            <person name="Schulz F."/>
            <person name="Roux S."/>
            <person name="Paez-Espino D."/>
            <person name="Jungbluth S."/>
            <person name="Walsh D.A."/>
            <person name="Denef V.J."/>
            <person name="McMahon K.D."/>
            <person name="Konstantinidis K.T."/>
            <person name="Eloe-Fadrosh E.A."/>
            <person name="Kyrpides N.C."/>
            <person name="Woyke T."/>
        </authorList>
    </citation>
    <scope>NUCLEOTIDE SEQUENCE</scope>
    <source>
        <strain evidence="1">GVMAG-S-ERX555907-102</strain>
    </source>
</reference>
<evidence type="ECO:0000313" key="1">
    <source>
        <dbReference type="EMBL" id="QHU22277.1"/>
    </source>
</evidence>
<dbReference type="AlphaFoldDB" id="A0A6C0L040"/>
<protein>
    <recommendedName>
        <fullName evidence="2">Rhodanese domain-containing protein</fullName>
    </recommendedName>
</protein>
<organism evidence="1">
    <name type="scientific">viral metagenome</name>
    <dbReference type="NCBI Taxonomy" id="1070528"/>
    <lineage>
        <taxon>unclassified sequences</taxon>
        <taxon>metagenomes</taxon>
        <taxon>organismal metagenomes</taxon>
    </lineage>
</organism>